<dbReference type="PANTHER" id="PTHR30328:SF54">
    <property type="entry name" value="HTH-TYPE TRANSCRIPTIONAL REPRESSOR SCO4008"/>
    <property type="match status" value="1"/>
</dbReference>
<dbReference type="Gene3D" id="1.10.357.10">
    <property type="entry name" value="Tetracycline Repressor, domain 2"/>
    <property type="match status" value="1"/>
</dbReference>
<dbReference type="Gene3D" id="1.10.10.60">
    <property type="entry name" value="Homeodomain-like"/>
    <property type="match status" value="1"/>
</dbReference>
<proteinExistence type="predicted"/>
<reference evidence="6" key="3">
    <citation type="submission" date="2022-11" db="EMBL/GenBank/DDBJ databases">
        <title>Draft genome sequence of Coprococcus comes strain 31264.</title>
        <authorList>
            <person name="Hisatomi A."/>
            <person name="Ohkuma M."/>
            <person name="Sakamoto M."/>
        </authorList>
    </citation>
    <scope>NUCLEOTIDE SEQUENCE</scope>
    <source>
        <strain evidence="6">JCM 31264</strain>
    </source>
</reference>
<evidence type="ECO:0000256" key="1">
    <source>
        <dbReference type="ARBA" id="ARBA00023125"/>
    </source>
</evidence>
<reference evidence="7 8" key="1">
    <citation type="submission" date="2015-09" db="EMBL/GenBank/DDBJ databases">
        <authorList>
            <consortium name="Pathogen Informatics"/>
        </authorList>
    </citation>
    <scope>NUCLEOTIDE SEQUENCE [LARGE SCALE GENOMIC DNA]</scope>
    <source>
        <strain evidence="5 7">2789STDY5834866</strain>
        <strain evidence="4 8">2789STDY5834962</strain>
    </source>
</reference>
<dbReference type="GO" id="GO:0003677">
    <property type="term" value="F:DNA binding"/>
    <property type="evidence" value="ECO:0007669"/>
    <property type="project" value="UniProtKB-UniRule"/>
</dbReference>
<dbReference type="EMBL" id="CYZK01000002">
    <property type="protein sequence ID" value="CUN61465.1"/>
    <property type="molecule type" value="Genomic_DNA"/>
</dbReference>
<protein>
    <submittedName>
        <fullName evidence="5">Bacterial regulatory proteins, tetR family</fullName>
    </submittedName>
    <submittedName>
        <fullName evidence="6">TetR family transcriptional regulator</fullName>
    </submittedName>
</protein>
<dbReference type="GO" id="GO:0006355">
    <property type="term" value="P:regulation of DNA-templated transcription"/>
    <property type="evidence" value="ECO:0007669"/>
    <property type="project" value="UniProtKB-ARBA"/>
</dbReference>
<dbReference type="Proteomes" id="UP001145109">
    <property type="component" value="Unassembled WGS sequence"/>
</dbReference>
<dbReference type="GeneID" id="92824815"/>
<dbReference type="InterPro" id="IPR036271">
    <property type="entry name" value="Tet_transcr_reg_TetR-rel_C_sf"/>
</dbReference>
<sequence>MSDKNLKGNILEATIKAFQKKGLKFTMDDLASLLGISKKTIYTVFPDKNSLVLEMVDYCFSSIKESEQKVLQDLSLDTVGKIRAILGVLPEGYRELDLRQLYQLKERYPEVYEKVKSRLETGWESTISLLEQGITEGKIRNIQIPILKTMMEATLEQFFQRDVLVQNGISYHEALDEVVSILIDGITI</sequence>
<feature type="domain" description="HTH tetR-type" evidence="3">
    <location>
        <begin position="4"/>
        <end position="63"/>
    </location>
</feature>
<dbReference type="AlphaFoldDB" id="A0A173YEN8"/>
<feature type="DNA-binding region" description="H-T-H motif" evidence="2">
    <location>
        <begin position="26"/>
        <end position="45"/>
    </location>
</feature>
<dbReference type="SUPFAM" id="SSF46689">
    <property type="entry name" value="Homeodomain-like"/>
    <property type="match status" value="1"/>
</dbReference>
<gene>
    <name evidence="6" type="ORF">comes_19520</name>
    <name evidence="5" type="ORF">ERS852481_00514</name>
    <name evidence="4" type="ORF">ERS852574_01949</name>
</gene>
<dbReference type="PRINTS" id="PR00455">
    <property type="entry name" value="HTHTETR"/>
</dbReference>
<evidence type="ECO:0000256" key="2">
    <source>
        <dbReference type="PROSITE-ProRule" id="PRU00335"/>
    </source>
</evidence>
<accession>A0A173YEN8</accession>
<dbReference type="InterPro" id="IPR009057">
    <property type="entry name" value="Homeodomain-like_sf"/>
</dbReference>
<evidence type="ECO:0000313" key="4">
    <source>
        <dbReference type="EMBL" id="CUM98263.1"/>
    </source>
</evidence>
<dbReference type="RefSeq" id="WP_008370447.1">
    <property type="nucleotide sequence ID" value="NZ_BSCI01000011.1"/>
</dbReference>
<dbReference type="Proteomes" id="UP000095362">
    <property type="component" value="Unassembled WGS sequence"/>
</dbReference>
<dbReference type="InterPro" id="IPR050109">
    <property type="entry name" value="HTH-type_TetR-like_transc_reg"/>
</dbReference>
<dbReference type="EMBL" id="CYXR01000013">
    <property type="protein sequence ID" value="CUM98263.1"/>
    <property type="molecule type" value="Genomic_DNA"/>
</dbReference>
<dbReference type="STRING" id="410072.ERS852525_02855"/>
<dbReference type="PROSITE" id="PS50977">
    <property type="entry name" value="HTH_TETR_2"/>
    <property type="match status" value="1"/>
</dbReference>
<dbReference type="Pfam" id="PF00440">
    <property type="entry name" value="TetR_N"/>
    <property type="match status" value="1"/>
</dbReference>
<evidence type="ECO:0000259" key="3">
    <source>
        <dbReference type="PROSITE" id="PS50977"/>
    </source>
</evidence>
<dbReference type="InterPro" id="IPR001647">
    <property type="entry name" value="HTH_TetR"/>
</dbReference>
<organism evidence="5 7">
    <name type="scientific">Coprococcus comes</name>
    <dbReference type="NCBI Taxonomy" id="410072"/>
    <lineage>
        <taxon>Bacteria</taxon>
        <taxon>Bacillati</taxon>
        <taxon>Bacillota</taxon>
        <taxon>Clostridia</taxon>
        <taxon>Lachnospirales</taxon>
        <taxon>Lachnospiraceae</taxon>
        <taxon>Coprococcus</taxon>
    </lineage>
</organism>
<dbReference type="PANTHER" id="PTHR30328">
    <property type="entry name" value="TRANSCRIPTIONAL REPRESSOR"/>
    <property type="match status" value="1"/>
</dbReference>
<dbReference type="EMBL" id="BSCI01000011">
    <property type="protein sequence ID" value="GLG87406.1"/>
    <property type="molecule type" value="Genomic_DNA"/>
</dbReference>
<evidence type="ECO:0000313" key="7">
    <source>
        <dbReference type="Proteomes" id="UP000095362"/>
    </source>
</evidence>
<dbReference type="Proteomes" id="UP000095727">
    <property type="component" value="Unassembled WGS sequence"/>
</dbReference>
<dbReference type="OrthoDB" id="9812484at2"/>
<dbReference type="PaxDb" id="410072-ERS852525_02855"/>
<name>A0A173YEN8_9FIRM</name>
<dbReference type="SUPFAM" id="SSF48498">
    <property type="entry name" value="Tetracyclin repressor-like, C-terminal domain"/>
    <property type="match status" value="1"/>
</dbReference>
<evidence type="ECO:0000313" key="6">
    <source>
        <dbReference type="EMBL" id="GLG87406.1"/>
    </source>
</evidence>
<evidence type="ECO:0000313" key="8">
    <source>
        <dbReference type="Proteomes" id="UP000095727"/>
    </source>
</evidence>
<reference evidence="6" key="2">
    <citation type="submission" date="2022-09" db="EMBL/GenBank/DDBJ databases">
        <title>Draft genome sequence of Coprococcus comes strain 31264.</title>
        <authorList>
            <person name="Atsushi H."/>
            <person name="Moriya O."/>
            <person name="Mitsuo S."/>
        </authorList>
    </citation>
    <scope>NUCLEOTIDE SEQUENCE</scope>
    <source>
        <strain evidence="6">JCM 31264</strain>
    </source>
</reference>
<evidence type="ECO:0000313" key="5">
    <source>
        <dbReference type="EMBL" id="CUN61465.1"/>
    </source>
</evidence>
<keyword evidence="1 2" id="KW-0238">DNA-binding</keyword>